<feature type="domain" description="Antirepressor protein ant N-terminal" evidence="1">
    <location>
        <begin position="10"/>
        <end position="118"/>
    </location>
</feature>
<evidence type="ECO:0000313" key="2">
    <source>
        <dbReference type="EMBL" id="RRR75213.1"/>
    </source>
</evidence>
<organism evidence="2 3">
    <name type="scientific">Candidatus Viridilinea halotolerans</name>
    <dbReference type="NCBI Taxonomy" id="2491704"/>
    <lineage>
        <taxon>Bacteria</taxon>
        <taxon>Bacillati</taxon>
        <taxon>Chloroflexota</taxon>
        <taxon>Chloroflexia</taxon>
        <taxon>Chloroflexales</taxon>
        <taxon>Chloroflexineae</taxon>
        <taxon>Oscillochloridaceae</taxon>
        <taxon>Candidatus Viridilinea</taxon>
    </lineage>
</organism>
<evidence type="ECO:0000313" key="3">
    <source>
        <dbReference type="Proteomes" id="UP000280307"/>
    </source>
</evidence>
<evidence type="ECO:0000259" key="1">
    <source>
        <dbReference type="Pfam" id="PF10547"/>
    </source>
</evidence>
<gene>
    <name evidence="2" type="ORF">EI684_05255</name>
</gene>
<dbReference type="EMBL" id="RSAS01000204">
    <property type="protein sequence ID" value="RRR75213.1"/>
    <property type="molecule type" value="Genomic_DNA"/>
</dbReference>
<sequence length="268" mass="30096">MQAMREQLVVSFFEHPCLTIRVEDGSIYVAIRDLCDAIGLQLAAQLRRLKRDSELSVGVIQVQVTTPGGLQAQDFLMIELVPWWLSSVSRTRATPVVAERLKYLRMFALKTVYDAFAEAANLPPAPSRAIEDLADLGRIDAAMEGIAERQQQLELSQDKARAAWRALDTRVRALEEKVGGAMAAQQRGYLYHLVHAWADARMQHDASLDAGDARRACFAALKVRYRVAKYDQIPATMYTDAVAYVRREYAKRTGVELDLPEQSDLDLD</sequence>
<proteinExistence type="predicted"/>
<dbReference type="Pfam" id="PF10547">
    <property type="entry name" value="P22_AR_N"/>
    <property type="match status" value="1"/>
</dbReference>
<protein>
    <recommendedName>
        <fullName evidence="1">Antirepressor protein ant N-terminal domain-containing protein</fullName>
    </recommendedName>
</protein>
<dbReference type="InterPro" id="IPR018875">
    <property type="entry name" value="Antirepressor_Ant_N"/>
</dbReference>
<reference evidence="2 3" key="1">
    <citation type="submission" date="2018-12" db="EMBL/GenBank/DDBJ databases">
        <title>Genome Sequence of Candidatus Viridilinea halotolerans isolated from saline sulfide-rich spring.</title>
        <authorList>
            <person name="Grouzdev D.S."/>
            <person name="Burganskaya E.I."/>
            <person name="Krutkina M.S."/>
            <person name="Sukhacheva M.V."/>
            <person name="Gorlenko V.M."/>
        </authorList>
    </citation>
    <scope>NUCLEOTIDE SEQUENCE [LARGE SCALE GENOMIC DNA]</scope>
    <source>
        <strain evidence="2">Chok-6</strain>
    </source>
</reference>
<dbReference type="Proteomes" id="UP000280307">
    <property type="component" value="Unassembled WGS sequence"/>
</dbReference>
<dbReference type="AlphaFoldDB" id="A0A426U5H7"/>
<accession>A0A426U5H7</accession>
<comment type="caution">
    <text evidence="2">The sequence shown here is derived from an EMBL/GenBank/DDBJ whole genome shotgun (WGS) entry which is preliminary data.</text>
</comment>
<name>A0A426U5H7_9CHLR</name>